<evidence type="ECO:0000256" key="4">
    <source>
        <dbReference type="ARBA" id="ARBA00022840"/>
    </source>
</evidence>
<name>A0ABU3IAC0_9ACTO</name>
<feature type="domain" description="Helicase C-terminal" evidence="7">
    <location>
        <begin position="230"/>
        <end position="408"/>
    </location>
</feature>
<feature type="compositionally biased region" description="Polar residues" evidence="5">
    <location>
        <begin position="1074"/>
        <end position="1105"/>
    </location>
</feature>
<keyword evidence="2" id="KW-0378">Hydrolase</keyword>
<feature type="compositionally biased region" description="Low complexity" evidence="5">
    <location>
        <begin position="1106"/>
        <end position="1134"/>
    </location>
</feature>
<proteinExistence type="predicted"/>
<feature type="compositionally biased region" description="Low complexity" evidence="5">
    <location>
        <begin position="978"/>
        <end position="1022"/>
    </location>
</feature>
<keyword evidence="3" id="KW-0347">Helicase</keyword>
<dbReference type="PROSITE" id="PS51192">
    <property type="entry name" value="HELICASE_ATP_BIND_1"/>
    <property type="match status" value="1"/>
</dbReference>
<keyword evidence="4" id="KW-0067">ATP-binding</keyword>
<dbReference type="SUPFAM" id="SSF52540">
    <property type="entry name" value="P-loop containing nucleoside triphosphate hydrolases"/>
    <property type="match status" value="1"/>
</dbReference>
<dbReference type="Pfam" id="PF07717">
    <property type="entry name" value="OB_NTP_bind"/>
    <property type="match status" value="1"/>
</dbReference>
<dbReference type="Pfam" id="PF11898">
    <property type="entry name" value="DUF3418"/>
    <property type="match status" value="2"/>
</dbReference>
<feature type="domain" description="Helicase ATP-binding" evidence="6">
    <location>
        <begin position="1"/>
        <end position="131"/>
    </location>
</feature>
<feature type="region of interest" description="Disordered" evidence="5">
    <location>
        <begin position="969"/>
        <end position="1048"/>
    </location>
</feature>
<dbReference type="InterPro" id="IPR011709">
    <property type="entry name" value="DEAD-box_helicase_OB_fold"/>
</dbReference>
<gene>
    <name evidence="8" type="ORF">QS713_02075</name>
</gene>
<dbReference type="PANTHER" id="PTHR18934">
    <property type="entry name" value="ATP-DEPENDENT RNA HELICASE"/>
    <property type="match status" value="1"/>
</dbReference>
<dbReference type="InterPro" id="IPR007502">
    <property type="entry name" value="Helicase-assoc_dom"/>
</dbReference>
<feature type="compositionally biased region" description="Polar residues" evidence="5">
    <location>
        <begin position="1333"/>
        <end position="1349"/>
    </location>
</feature>
<evidence type="ECO:0000256" key="2">
    <source>
        <dbReference type="ARBA" id="ARBA00022801"/>
    </source>
</evidence>
<dbReference type="InterPro" id="IPR024590">
    <property type="entry name" value="HrpA_C"/>
</dbReference>
<dbReference type="EMBL" id="JASXSX010000001">
    <property type="protein sequence ID" value="MDT3766851.1"/>
    <property type="molecule type" value="Genomic_DNA"/>
</dbReference>
<reference evidence="8 9" key="1">
    <citation type="submission" date="2023-06" db="EMBL/GenBank/DDBJ databases">
        <title>Draft genome sequence of Gleimia hominis type strain CCUG 57540T.</title>
        <authorList>
            <person name="Salva-Serra F."/>
            <person name="Cardew S."/>
            <person name="Jensie Markopoulos S."/>
            <person name="Ohlen M."/>
            <person name="Inganas E."/>
            <person name="Svensson-Stadler L."/>
            <person name="Moore E.R.B."/>
        </authorList>
    </citation>
    <scope>NUCLEOTIDE SEQUENCE [LARGE SCALE GENOMIC DNA]</scope>
    <source>
        <strain evidence="8 9">CCUG 57540</strain>
    </source>
</reference>
<feature type="region of interest" description="Disordered" evidence="5">
    <location>
        <begin position="1062"/>
        <end position="1151"/>
    </location>
</feature>
<dbReference type="InterPro" id="IPR001650">
    <property type="entry name" value="Helicase_C-like"/>
</dbReference>
<dbReference type="Gene3D" id="3.40.50.300">
    <property type="entry name" value="P-loop containing nucleotide triphosphate hydrolases"/>
    <property type="match status" value="2"/>
</dbReference>
<evidence type="ECO:0000259" key="6">
    <source>
        <dbReference type="PROSITE" id="PS51192"/>
    </source>
</evidence>
<feature type="compositionally biased region" description="Polar residues" evidence="5">
    <location>
        <begin position="176"/>
        <end position="195"/>
    </location>
</feature>
<dbReference type="SMART" id="SM00847">
    <property type="entry name" value="HA2"/>
    <property type="match status" value="1"/>
</dbReference>
<evidence type="ECO:0000313" key="8">
    <source>
        <dbReference type="EMBL" id="MDT3766851.1"/>
    </source>
</evidence>
<feature type="region of interest" description="Disordered" evidence="5">
    <location>
        <begin position="150"/>
        <end position="195"/>
    </location>
</feature>
<keyword evidence="1" id="KW-0547">Nucleotide-binding</keyword>
<dbReference type="PROSITE" id="PS51194">
    <property type="entry name" value="HELICASE_CTER"/>
    <property type="match status" value="1"/>
</dbReference>
<sequence>MIGHTQPRRIAARTVANRIAQELGTNVGNQPGDAVGFQVRFTDQVGPTTLVKLMTDGILLAEIAHDPLLRAYDTIIIDEAHERSLNIDFLIGYLTQLLPKRPDLKVIITSATIDSQRFAEHFMGPNGQPAPVIEVSGRTYPVEIRYRPLVADTPGGKEGSHAHSPAVPQEKEKGNESANQTDPANQTNQTEPPNQADQKALVLEDPDADLPTLGYGMGEEIDYITGICHAVDELMADGDGDILVFLPGERDIRDTEAGLEDHLGTRFIKAGEARANSVPGGVEVMPLFSRLSAAQQQRIFKPHPRRRIVLATNVAETSLTVPGIRYVIDPGLARISRYSNRTKVQRLPIEPVSQASANQRSGRCGRVDDGVAIRLYSQRDFHARPRFTEPEILRTSLASVILQMAALGLGDVEGFPFLDAPAPRAIKDGVVLLEELGALRVGVRPLKLTRVGRQLARLPIDPRLARMLVEAGRSGCASEVLIIVAALSVQDVRERPAEHQQAADESHARFLDATSDFLTYLNIWRYLRSSARDMSNSAFRRMCRDEFLHYLRWREWQDVVGQLSQMAREIRIRFDTLSVPSRSLVQRCRRDGGVKDAHARAAMALTAKTSAKNADDIHRAVLVGLLTNIGMWDQARSEYQGTRGGRFVIWPGSGLARKHYEWVMAAELVETSRVFARTVARIQPEWVEKHAQRLVKHVYGEPYWSTRNGAAMVREKVMLYGLTLIADRPVLLANVPPHASFDIPQSATTLGSRTALGSGSALGPVGSVSGSPKELARQMFISHALVAGQWRGRHRFIAHNKRVLEQLEADAQKLRASSSVDEAALYAFFDERVPEDVYCAADFDHWWRGQADKRLLEFSRAALLGEESSDPSGYPSHWVQGDLSLPLRYEFNPGSPRDGVTVRVPVTVLARVHDVGFDWLVPGMLTELLTATIRALPKNLRTQLVPAPDVAGELAVWIRSNIWGLEGTRTTAGDPHSRGANGSSDSAAANRSDGSAAENSLGGSAAANSASGEAASSDSPGANKPQAQRREPKGSTRGGSNGPDPRSLEASLGRLAAWASKSGAASKKSIAKMRQQSQGGSAATSRSETGSNTGSKSASDAQSRVTSNAADSNTSSSAVSAAATPATSAEASGSDTRVVSTEVEPALPGTESGLRLPPFFTAFQQAVKAVKNVEVPADLWDQLVLPPHVVMRFEVVDAKGREIRSAEDLTWLQKQLASQSQQAVRSAMRDALQEAFKTADQQAFKHGGNRPGKQHKNQQTPRGKQRRSNSQHEGNVEDLRAVHPSGRAEQHDGTASQTRSNQTPRGATQVGGAGNAGGLIREQNGLKHWPSLPDSQANGHLSDQTSDHPNATAEGGVIPLDVEARGANGMIVRAYPCLVPQGSAQEPAAGLRLAPTRVQADAQHRQGLAHLVLAQVALSTTRVSTRWSGKQALVLASSPYSSTEELIAQAQRAATLSLIDEAPQPPYKVRTKPRFQALLEFVRENLEDRVYQVLGYVVDALAQYNTVTQQLRKHSSPSELRLVTDVKARVDALVNDRMLQDTPFAWLPHVARFVQAQSKRLDKASSSPTALARDDAHARSLAVLHADFLEALERTPANEVTRRAQLSDGLWLVQELAVQFFAQELGTSRKVSQKRLHHLLQH</sequence>
<keyword evidence="9" id="KW-1185">Reference proteome</keyword>
<evidence type="ECO:0000256" key="3">
    <source>
        <dbReference type="ARBA" id="ARBA00022806"/>
    </source>
</evidence>
<evidence type="ECO:0000313" key="9">
    <source>
        <dbReference type="Proteomes" id="UP001247542"/>
    </source>
</evidence>
<feature type="compositionally biased region" description="Polar residues" evidence="5">
    <location>
        <begin position="1293"/>
        <end position="1306"/>
    </location>
</feature>
<protein>
    <submittedName>
        <fullName evidence="8">DUF3418 domain-containing protein</fullName>
    </submittedName>
</protein>
<dbReference type="CDD" id="cd18791">
    <property type="entry name" value="SF2_C_RHA"/>
    <property type="match status" value="1"/>
</dbReference>
<feature type="compositionally biased region" description="Basic and acidic residues" evidence="5">
    <location>
        <begin position="1274"/>
        <end position="1292"/>
    </location>
</feature>
<dbReference type="Pfam" id="PF00271">
    <property type="entry name" value="Helicase_C"/>
    <property type="match status" value="1"/>
</dbReference>
<dbReference type="SMART" id="SM00490">
    <property type="entry name" value="HELICc"/>
    <property type="match status" value="1"/>
</dbReference>
<dbReference type="Proteomes" id="UP001247542">
    <property type="component" value="Unassembled WGS sequence"/>
</dbReference>
<feature type="region of interest" description="Disordered" evidence="5">
    <location>
        <begin position="1244"/>
        <end position="1354"/>
    </location>
</feature>
<comment type="caution">
    <text evidence="8">The sequence shown here is derived from an EMBL/GenBank/DDBJ whole genome shotgun (WGS) entry which is preliminary data.</text>
</comment>
<dbReference type="InterPro" id="IPR014001">
    <property type="entry name" value="Helicase_ATP-bd"/>
</dbReference>
<dbReference type="PANTHER" id="PTHR18934:SF99">
    <property type="entry name" value="ATP-DEPENDENT RNA HELICASE DHX37-RELATED"/>
    <property type="match status" value="1"/>
</dbReference>
<evidence type="ECO:0000256" key="5">
    <source>
        <dbReference type="SAM" id="MobiDB-lite"/>
    </source>
</evidence>
<dbReference type="Gene3D" id="1.20.120.1080">
    <property type="match status" value="1"/>
</dbReference>
<dbReference type="InterPro" id="IPR027417">
    <property type="entry name" value="P-loop_NTPase"/>
</dbReference>
<dbReference type="Pfam" id="PF21010">
    <property type="entry name" value="HA2_C"/>
    <property type="match status" value="1"/>
</dbReference>
<accession>A0ABU3IAC0</accession>
<evidence type="ECO:0000259" key="7">
    <source>
        <dbReference type="PROSITE" id="PS51194"/>
    </source>
</evidence>
<organism evidence="8 9">
    <name type="scientific">Gleimia hominis</name>
    <dbReference type="NCBI Taxonomy" id="595468"/>
    <lineage>
        <taxon>Bacteria</taxon>
        <taxon>Bacillati</taxon>
        <taxon>Actinomycetota</taxon>
        <taxon>Actinomycetes</taxon>
        <taxon>Actinomycetales</taxon>
        <taxon>Actinomycetaceae</taxon>
        <taxon>Gleimia</taxon>
    </lineage>
</organism>
<evidence type="ECO:0000256" key="1">
    <source>
        <dbReference type="ARBA" id="ARBA00022741"/>
    </source>
</evidence>